<name>A0A381UU83_9ZZZZ</name>
<accession>A0A381UU83</accession>
<sequence>MTTAEIRHQHVTKNGKVYEHTHLVTLDENDEMIPHIHEAKKKPLMGDLSDMIYKELGGTPGGLDWMRTNSNPKEGTRDLKWNRSQ</sequence>
<feature type="compositionally biased region" description="Basic and acidic residues" evidence="1">
    <location>
        <begin position="74"/>
        <end position="85"/>
    </location>
</feature>
<reference evidence="2" key="1">
    <citation type="submission" date="2018-05" db="EMBL/GenBank/DDBJ databases">
        <authorList>
            <person name="Lanie J.A."/>
            <person name="Ng W.-L."/>
            <person name="Kazmierczak K.M."/>
            <person name="Andrzejewski T.M."/>
            <person name="Davidsen T.M."/>
            <person name="Wayne K.J."/>
            <person name="Tettelin H."/>
            <person name="Glass J.I."/>
            <person name="Rusch D."/>
            <person name="Podicherti R."/>
            <person name="Tsui H.-C.T."/>
            <person name="Winkler M.E."/>
        </authorList>
    </citation>
    <scope>NUCLEOTIDE SEQUENCE</scope>
</reference>
<evidence type="ECO:0000256" key="1">
    <source>
        <dbReference type="SAM" id="MobiDB-lite"/>
    </source>
</evidence>
<protein>
    <submittedName>
        <fullName evidence="2">Uncharacterized protein</fullName>
    </submittedName>
</protein>
<feature type="region of interest" description="Disordered" evidence="1">
    <location>
        <begin position="61"/>
        <end position="85"/>
    </location>
</feature>
<gene>
    <name evidence="2" type="ORF">METZ01_LOCUS84579</name>
</gene>
<dbReference type="AlphaFoldDB" id="A0A381UU83"/>
<organism evidence="2">
    <name type="scientific">marine metagenome</name>
    <dbReference type="NCBI Taxonomy" id="408172"/>
    <lineage>
        <taxon>unclassified sequences</taxon>
        <taxon>metagenomes</taxon>
        <taxon>ecological metagenomes</taxon>
    </lineage>
</organism>
<dbReference type="EMBL" id="UINC01007155">
    <property type="protein sequence ID" value="SVA31725.1"/>
    <property type="molecule type" value="Genomic_DNA"/>
</dbReference>
<proteinExistence type="predicted"/>
<evidence type="ECO:0000313" key="2">
    <source>
        <dbReference type="EMBL" id="SVA31725.1"/>
    </source>
</evidence>